<proteinExistence type="predicted"/>
<dbReference type="RefSeq" id="WP_133564113.1">
    <property type="nucleotide sequence ID" value="NZ_SNZA01000005.1"/>
</dbReference>
<accession>A0A4R6WZS6</accession>
<protein>
    <submittedName>
        <fullName evidence="2">Uncharacterized protein</fullName>
    </submittedName>
</protein>
<gene>
    <name evidence="2" type="ORF">C8D85_2971</name>
</gene>
<comment type="caution">
    <text evidence="2">The sequence shown here is derived from an EMBL/GenBank/DDBJ whole genome shotgun (WGS) entry which is preliminary data.</text>
</comment>
<dbReference type="Proteomes" id="UP000295729">
    <property type="component" value="Unassembled WGS sequence"/>
</dbReference>
<feature type="compositionally biased region" description="Polar residues" evidence="1">
    <location>
        <begin position="1"/>
        <end position="17"/>
    </location>
</feature>
<dbReference type="EMBL" id="SNZA01000005">
    <property type="protein sequence ID" value="TDR06784.1"/>
    <property type="molecule type" value="Genomic_DNA"/>
</dbReference>
<keyword evidence="3" id="KW-1185">Reference proteome</keyword>
<name>A0A4R6WZS6_9GAMM</name>
<dbReference type="AlphaFoldDB" id="A0A4R6WZS6"/>
<feature type="region of interest" description="Disordered" evidence="1">
    <location>
        <begin position="1"/>
        <end position="33"/>
    </location>
</feature>
<organism evidence="2 3">
    <name type="scientific">Marinomonas communis</name>
    <dbReference type="NCBI Taxonomy" id="28254"/>
    <lineage>
        <taxon>Bacteria</taxon>
        <taxon>Pseudomonadati</taxon>
        <taxon>Pseudomonadota</taxon>
        <taxon>Gammaproteobacteria</taxon>
        <taxon>Oceanospirillales</taxon>
        <taxon>Oceanospirillaceae</taxon>
        <taxon>Marinomonas</taxon>
    </lineage>
</organism>
<reference evidence="2 3" key="1">
    <citation type="submission" date="2019-03" db="EMBL/GenBank/DDBJ databases">
        <title>Genomic Encyclopedia of Type Strains, Phase IV (KMG-IV): sequencing the most valuable type-strain genomes for metagenomic binning, comparative biology and taxonomic classification.</title>
        <authorList>
            <person name="Goeker M."/>
        </authorList>
    </citation>
    <scope>NUCLEOTIDE SEQUENCE [LARGE SCALE GENOMIC DNA]</scope>
    <source>
        <strain evidence="2 3">DSM 5604</strain>
    </source>
</reference>
<dbReference type="OrthoDB" id="6107154at2"/>
<evidence type="ECO:0000313" key="2">
    <source>
        <dbReference type="EMBL" id="TDR06784.1"/>
    </source>
</evidence>
<evidence type="ECO:0000313" key="3">
    <source>
        <dbReference type="Proteomes" id="UP000295729"/>
    </source>
</evidence>
<sequence length="86" mass="10193">MNKSKMLSAYKTVNNLKADQPKSGTPEDQPKPLYRSEYDEKLIKEYHFAKFKKNLDLIQNSPELSELLEKEEWDEDDIKKLLATFR</sequence>
<evidence type="ECO:0000256" key="1">
    <source>
        <dbReference type="SAM" id="MobiDB-lite"/>
    </source>
</evidence>